<feature type="domain" description="BSD" evidence="2">
    <location>
        <begin position="45"/>
        <end position="90"/>
    </location>
</feature>
<gene>
    <name evidence="3" type="ORF">HJC23_004802</name>
</gene>
<feature type="region of interest" description="Disordered" evidence="1">
    <location>
        <begin position="187"/>
        <end position="238"/>
    </location>
</feature>
<dbReference type="Pfam" id="PF03909">
    <property type="entry name" value="BSD"/>
    <property type="match status" value="1"/>
</dbReference>
<organism evidence="3 4">
    <name type="scientific">Cyclotella cryptica</name>
    <dbReference type="NCBI Taxonomy" id="29204"/>
    <lineage>
        <taxon>Eukaryota</taxon>
        <taxon>Sar</taxon>
        <taxon>Stramenopiles</taxon>
        <taxon>Ochrophyta</taxon>
        <taxon>Bacillariophyta</taxon>
        <taxon>Coscinodiscophyceae</taxon>
        <taxon>Thalassiosirophycidae</taxon>
        <taxon>Stephanodiscales</taxon>
        <taxon>Stephanodiscaceae</taxon>
        <taxon>Cyclotella</taxon>
    </lineage>
</organism>
<name>A0ABD3PYQ0_9STRA</name>
<dbReference type="EMBL" id="JABMIG020000097">
    <property type="protein sequence ID" value="KAL3792877.1"/>
    <property type="molecule type" value="Genomic_DNA"/>
</dbReference>
<protein>
    <recommendedName>
        <fullName evidence="2">BSD domain-containing protein</fullName>
    </recommendedName>
</protein>
<dbReference type="Gene3D" id="1.10.3970.10">
    <property type="entry name" value="BSD domain"/>
    <property type="match status" value="1"/>
</dbReference>
<comment type="caution">
    <text evidence="3">The sequence shown here is derived from an EMBL/GenBank/DDBJ whole genome shotgun (WGS) entry which is preliminary data.</text>
</comment>
<evidence type="ECO:0000256" key="1">
    <source>
        <dbReference type="SAM" id="MobiDB-lite"/>
    </source>
</evidence>
<feature type="compositionally biased region" description="Polar residues" evidence="1">
    <location>
        <begin position="225"/>
        <end position="235"/>
    </location>
</feature>
<dbReference type="InterPro" id="IPR005607">
    <property type="entry name" value="BSD_dom"/>
</dbReference>
<dbReference type="SUPFAM" id="SSF140383">
    <property type="entry name" value="BSD domain-like"/>
    <property type="match status" value="1"/>
</dbReference>
<dbReference type="AlphaFoldDB" id="A0ABD3PYQ0"/>
<evidence type="ECO:0000259" key="2">
    <source>
        <dbReference type="PROSITE" id="PS50858"/>
    </source>
</evidence>
<accession>A0ABD3PYQ0</accession>
<evidence type="ECO:0000313" key="4">
    <source>
        <dbReference type="Proteomes" id="UP001516023"/>
    </source>
</evidence>
<dbReference type="Proteomes" id="UP001516023">
    <property type="component" value="Unassembled WGS sequence"/>
</dbReference>
<reference evidence="3 4" key="1">
    <citation type="journal article" date="2020" name="G3 (Bethesda)">
        <title>Improved Reference Genome for Cyclotella cryptica CCMP332, a Model for Cell Wall Morphogenesis, Salinity Adaptation, and Lipid Production in Diatoms (Bacillariophyta).</title>
        <authorList>
            <person name="Roberts W.R."/>
            <person name="Downey K.M."/>
            <person name="Ruck E.C."/>
            <person name="Traller J.C."/>
            <person name="Alverson A.J."/>
        </authorList>
    </citation>
    <scope>NUCLEOTIDE SEQUENCE [LARGE SCALE GENOMIC DNA]</scope>
    <source>
        <strain evidence="3 4">CCMP332</strain>
    </source>
</reference>
<dbReference type="InterPro" id="IPR035925">
    <property type="entry name" value="BSD_dom_sf"/>
</dbReference>
<keyword evidence="4" id="KW-1185">Reference proteome</keyword>
<proteinExistence type="predicted"/>
<dbReference type="PROSITE" id="PS50858">
    <property type="entry name" value="BSD"/>
    <property type="match status" value="1"/>
</dbReference>
<feature type="compositionally biased region" description="Polar residues" evidence="1">
    <location>
        <begin position="204"/>
        <end position="217"/>
    </location>
</feature>
<sequence>MGQGTSSPELPSSWIEILPTITGEDILRSSKKRCRVSEDKRVYLDDEIFDLDEHVPLALEILSTHPPLKDVRFKLVPGRMMEERFWAALFGILNDGGVDIDEVVGDVAIDDDYETGDEVEVDNINNNGGSPHGKAAQVHQYDQMNTEGQASADAPPSYLEEIKAQQELISRLQKSLREANHKIRKLSLEVHKERKKRHDEGVSNGETQQEHSGQSPSLCPRCNSKLGSQPQQQHSGHWEMHPDCKEFLKLDEHLKENLRKEKEKRLNEVLSQMKFILDSDEMKDTYGKWSCCGKEEYEAEECKE</sequence>
<evidence type="ECO:0000313" key="3">
    <source>
        <dbReference type="EMBL" id="KAL3792877.1"/>
    </source>
</evidence>